<sequence length="131" mass="15684">HYAQNVWKKVKKYGLVKLVKQENSRRQIANIISLPLVLKDQINHCMEVIIDELCNADSKFDKLTDYILNNYIEDARFSFDMWNHFDSIGERPRTNNHLEGYHRQLNTRVRTTPDLWTWINEVRSSEEYVSL</sequence>
<dbReference type="EMBL" id="CAJOBA010085731">
    <property type="protein sequence ID" value="CAF4462529.1"/>
    <property type="molecule type" value="Genomic_DNA"/>
</dbReference>
<name>A0A8S2WWH7_9BILA</name>
<feature type="non-terminal residue" evidence="1">
    <location>
        <position position="1"/>
    </location>
</feature>
<evidence type="ECO:0000313" key="2">
    <source>
        <dbReference type="Proteomes" id="UP000682733"/>
    </source>
</evidence>
<gene>
    <name evidence="1" type="ORF">TMI583_LOCUS46327</name>
</gene>
<accession>A0A8S2WWH7</accession>
<protein>
    <submittedName>
        <fullName evidence="1">Uncharacterized protein</fullName>
    </submittedName>
</protein>
<reference evidence="1" key="1">
    <citation type="submission" date="2021-02" db="EMBL/GenBank/DDBJ databases">
        <authorList>
            <person name="Nowell W R."/>
        </authorList>
    </citation>
    <scope>NUCLEOTIDE SEQUENCE</scope>
</reference>
<dbReference type="AlphaFoldDB" id="A0A8S2WWH7"/>
<dbReference type="Proteomes" id="UP000682733">
    <property type="component" value="Unassembled WGS sequence"/>
</dbReference>
<organism evidence="1 2">
    <name type="scientific">Didymodactylos carnosus</name>
    <dbReference type="NCBI Taxonomy" id="1234261"/>
    <lineage>
        <taxon>Eukaryota</taxon>
        <taxon>Metazoa</taxon>
        <taxon>Spiralia</taxon>
        <taxon>Gnathifera</taxon>
        <taxon>Rotifera</taxon>
        <taxon>Eurotatoria</taxon>
        <taxon>Bdelloidea</taxon>
        <taxon>Philodinida</taxon>
        <taxon>Philodinidae</taxon>
        <taxon>Didymodactylos</taxon>
    </lineage>
</organism>
<evidence type="ECO:0000313" key="1">
    <source>
        <dbReference type="EMBL" id="CAF4462529.1"/>
    </source>
</evidence>
<proteinExistence type="predicted"/>
<comment type="caution">
    <text evidence="1">The sequence shown here is derived from an EMBL/GenBank/DDBJ whole genome shotgun (WGS) entry which is preliminary data.</text>
</comment>